<keyword evidence="2" id="KW-1185">Reference proteome</keyword>
<protein>
    <submittedName>
        <fullName evidence="1">Uncharacterized protein</fullName>
    </submittedName>
</protein>
<gene>
    <name evidence="1" type="ORF">SpAn4DRAFT_5008</name>
</gene>
<reference evidence="2" key="1">
    <citation type="submission" date="2015-03" db="EMBL/GenBank/DDBJ databases">
        <authorList>
            <person name="Nijsse Bart"/>
        </authorList>
    </citation>
    <scope>NUCLEOTIDE SEQUENCE [LARGE SCALE GENOMIC DNA]</scope>
</reference>
<evidence type="ECO:0000313" key="1">
    <source>
        <dbReference type="EMBL" id="CQR71946.1"/>
    </source>
</evidence>
<sequence length="47" mass="5327">MWMNKKLKLIRLNEIIMEQNIAQELLLKTNNVDSTRITGAGKTGQGL</sequence>
<dbReference type="Proteomes" id="UP000049855">
    <property type="component" value="Unassembled WGS sequence"/>
</dbReference>
<accession>A0A0U1KX52</accession>
<evidence type="ECO:0000313" key="2">
    <source>
        <dbReference type="Proteomes" id="UP000049855"/>
    </source>
</evidence>
<proteinExistence type="predicted"/>
<dbReference type="EMBL" id="CTRP01000006">
    <property type="protein sequence ID" value="CQR71946.1"/>
    <property type="molecule type" value="Genomic_DNA"/>
</dbReference>
<organism evidence="1 2">
    <name type="scientific">Sporomusa ovata</name>
    <dbReference type="NCBI Taxonomy" id="2378"/>
    <lineage>
        <taxon>Bacteria</taxon>
        <taxon>Bacillati</taxon>
        <taxon>Bacillota</taxon>
        <taxon>Negativicutes</taxon>
        <taxon>Selenomonadales</taxon>
        <taxon>Sporomusaceae</taxon>
        <taxon>Sporomusa</taxon>
    </lineage>
</organism>
<dbReference type="AlphaFoldDB" id="A0A0U1KX52"/>
<name>A0A0U1KX52_9FIRM</name>